<evidence type="ECO:0000313" key="9">
    <source>
        <dbReference type="Proteomes" id="UP000754750"/>
    </source>
</evidence>
<organism evidence="8 9">
    <name type="scientific">Faecalispora sporosphaeroides</name>
    <dbReference type="NCBI Taxonomy" id="1549"/>
    <lineage>
        <taxon>Bacteria</taxon>
        <taxon>Bacillati</taxon>
        <taxon>Bacillota</taxon>
        <taxon>Clostridia</taxon>
        <taxon>Eubacteriales</taxon>
        <taxon>Oscillospiraceae</taxon>
        <taxon>Faecalispora</taxon>
    </lineage>
</organism>
<dbReference type="PANTHER" id="PTHR11138:SF5">
    <property type="entry name" value="METHIONYL-TRNA FORMYLTRANSFERASE, MITOCHONDRIAL"/>
    <property type="match status" value="1"/>
</dbReference>
<dbReference type="InterPro" id="IPR011034">
    <property type="entry name" value="Formyl_transferase-like_C_sf"/>
</dbReference>
<evidence type="ECO:0000256" key="2">
    <source>
        <dbReference type="ARBA" id="ARBA00012261"/>
    </source>
</evidence>
<sequence length="308" mass="33382">MRIVFMGTPDFAVPCLQALLDAGHAVCGVFTQPDKPKGRGYALAPPPVKELALERGIPVYQPATLRTPETAALVASLLPEVIVVVAYGKLLPKEILQLPQHGCINVHASLLPKYRGAAPIQWAVINGDEVTGVATMQMDEGLDTGDILLVEKTKIGENETSGELFDRLCKLGAQVLVETLRQLEAGTLERRPQGNEGASYAPMLSRELSAIDWSRSAREIHNLVRGLSPWPVASSVYQGKRIKIYQTQVSGKESGEPGQVLPGKDFLVCCGQNTALKLMTVQYEGGKRMDGSDFLRGHPALPETRMGF</sequence>
<dbReference type="InterPro" id="IPR036477">
    <property type="entry name" value="Formyl_transf_N_sf"/>
</dbReference>
<dbReference type="PANTHER" id="PTHR11138">
    <property type="entry name" value="METHIONYL-TRNA FORMYLTRANSFERASE"/>
    <property type="match status" value="1"/>
</dbReference>
<dbReference type="FunFam" id="3.40.50.12230:FF:000001">
    <property type="entry name" value="Methionyl-tRNA formyltransferase"/>
    <property type="match status" value="1"/>
</dbReference>
<dbReference type="Pfam" id="PF02911">
    <property type="entry name" value="Formyl_trans_C"/>
    <property type="match status" value="1"/>
</dbReference>
<dbReference type="CDD" id="cd08704">
    <property type="entry name" value="Met_tRNA_FMT_C"/>
    <property type="match status" value="1"/>
</dbReference>
<evidence type="ECO:0000256" key="1">
    <source>
        <dbReference type="ARBA" id="ARBA00010699"/>
    </source>
</evidence>
<evidence type="ECO:0000256" key="4">
    <source>
        <dbReference type="ARBA" id="ARBA00022917"/>
    </source>
</evidence>
<feature type="domain" description="Formyl transferase N-terminal" evidence="6">
    <location>
        <begin position="1"/>
        <end position="180"/>
    </location>
</feature>
<accession>A0A928KWK8</accession>
<keyword evidence="3 5" id="KW-0808">Transferase</keyword>
<evidence type="ECO:0000256" key="5">
    <source>
        <dbReference type="HAMAP-Rule" id="MF_00182"/>
    </source>
</evidence>
<comment type="caution">
    <text evidence="8">The sequence shown here is derived from an EMBL/GenBank/DDBJ whole genome shotgun (WGS) entry which is preliminary data.</text>
</comment>
<dbReference type="InterPro" id="IPR002376">
    <property type="entry name" value="Formyl_transf_N"/>
</dbReference>
<dbReference type="HAMAP" id="MF_00182">
    <property type="entry name" value="Formyl_trans"/>
    <property type="match status" value="1"/>
</dbReference>
<dbReference type="InterPro" id="IPR041711">
    <property type="entry name" value="Met-tRNA-FMT_N"/>
</dbReference>
<proteinExistence type="inferred from homology"/>
<dbReference type="GO" id="GO:0005829">
    <property type="term" value="C:cytosol"/>
    <property type="evidence" value="ECO:0007669"/>
    <property type="project" value="TreeGrafter"/>
</dbReference>
<evidence type="ECO:0000256" key="3">
    <source>
        <dbReference type="ARBA" id="ARBA00022679"/>
    </source>
</evidence>
<comment type="similarity">
    <text evidence="1 5">Belongs to the Fmt family.</text>
</comment>
<feature type="domain" description="Formyl transferase C-terminal" evidence="7">
    <location>
        <begin position="204"/>
        <end position="298"/>
    </location>
</feature>
<comment type="catalytic activity">
    <reaction evidence="5">
        <text>L-methionyl-tRNA(fMet) + (6R)-10-formyltetrahydrofolate = N-formyl-L-methionyl-tRNA(fMet) + (6S)-5,6,7,8-tetrahydrofolate + H(+)</text>
        <dbReference type="Rhea" id="RHEA:24380"/>
        <dbReference type="Rhea" id="RHEA-COMP:9952"/>
        <dbReference type="Rhea" id="RHEA-COMP:9953"/>
        <dbReference type="ChEBI" id="CHEBI:15378"/>
        <dbReference type="ChEBI" id="CHEBI:57453"/>
        <dbReference type="ChEBI" id="CHEBI:78530"/>
        <dbReference type="ChEBI" id="CHEBI:78844"/>
        <dbReference type="ChEBI" id="CHEBI:195366"/>
        <dbReference type="EC" id="2.1.2.9"/>
    </reaction>
</comment>
<dbReference type="RefSeq" id="WP_326840124.1">
    <property type="nucleotide sequence ID" value="NZ_SVNY01000002.1"/>
</dbReference>
<dbReference type="Gene3D" id="3.40.50.12230">
    <property type="match status" value="1"/>
</dbReference>
<name>A0A928KWK8_9FIRM</name>
<evidence type="ECO:0000259" key="7">
    <source>
        <dbReference type="Pfam" id="PF02911"/>
    </source>
</evidence>
<dbReference type="AlphaFoldDB" id="A0A928KWK8"/>
<gene>
    <name evidence="5" type="primary">fmt</name>
    <name evidence="8" type="ORF">E7512_05160</name>
</gene>
<evidence type="ECO:0000259" key="6">
    <source>
        <dbReference type="Pfam" id="PF00551"/>
    </source>
</evidence>
<dbReference type="InterPro" id="IPR005793">
    <property type="entry name" value="Formyl_trans_C"/>
</dbReference>
<dbReference type="InterPro" id="IPR044135">
    <property type="entry name" value="Met-tRNA-FMT_C"/>
</dbReference>
<comment type="function">
    <text evidence="5">Attaches a formyl group to the free amino group of methionyl-tRNA(fMet). The formyl group appears to play a dual role in the initiator identity of N-formylmethionyl-tRNA by promoting its recognition by IF2 and preventing the misappropriation of this tRNA by the elongation apparatus.</text>
</comment>
<dbReference type="CDD" id="cd08646">
    <property type="entry name" value="FMT_core_Met-tRNA-FMT_N"/>
    <property type="match status" value="1"/>
</dbReference>
<feature type="binding site" evidence="5">
    <location>
        <begin position="109"/>
        <end position="112"/>
    </location>
    <ligand>
        <name>(6S)-5,6,7,8-tetrahydrofolate</name>
        <dbReference type="ChEBI" id="CHEBI:57453"/>
    </ligand>
</feature>
<reference evidence="8" key="1">
    <citation type="submission" date="2019-04" db="EMBL/GenBank/DDBJ databases">
        <title>Evolution of Biomass-Degrading Anaerobic Consortia Revealed by Metagenomics.</title>
        <authorList>
            <person name="Peng X."/>
        </authorList>
    </citation>
    <scope>NUCLEOTIDE SEQUENCE</scope>
    <source>
        <strain evidence="8">SIG551</strain>
    </source>
</reference>
<dbReference type="GO" id="GO:0004479">
    <property type="term" value="F:methionyl-tRNA formyltransferase activity"/>
    <property type="evidence" value="ECO:0007669"/>
    <property type="project" value="UniProtKB-UniRule"/>
</dbReference>
<evidence type="ECO:0000313" key="8">
    <source>
        <dbReference type="EMBL" id="MBE6832959.1"/>
    </source>
</evidence>
<dbReference type="SUPFAM" id="SSF53328">
    <property type="entry name" value="Formyltransferase"/>
    <property type="match status" value="1"/>
</dbReference>
<dbReference type="Pfam" id="PF00551">
    <property type="entry name" value="Formyl_trans_N"/>
    <property type="match status" value="1"/>
</dbReference>
<dbReference type="EMBL" id="SVNY01000002">
    <property type="protein sequence ID" value="MBE6832959.1"/>
    <property type="molecule type" value="Genomic_DNA"/>
</dbReference>
<protein>
    <recommendedName>
        <fullName evidence="2 5">Methionyl-tRNA formyltransferase</fullName>
        <ecNumber evidence="2 5">2.1.2.9</ecNumber>
    </recommendedName>
</protein>
<dbReference type="SUPFAM" id="SSF50486">
    <property type="entry name" value="FMT C-terminal domain-like"/>
    <property type="match status" value="1"/>
</dbReference>
<keyword evidence="4 5" id="KW-0648">Protein biosynthesis</keyword>
<dbReference type="InterPro" id="IPR005794">
    <property type="entry name" value="Fmt"/>
</dbReference>
<dbReference type="Proteomes" id="UP000754750">
    <property type="component" value="Unassembled WGS sequence"/>
</dbReference>
<dbReference type="EC" id="2.1.2.9" evidence="2 5"/>
<dbReference type="NCBIfam" id="TIGR00460">
    <property type="entry name" value="fmt"/>
    <property type="match status" value="1"/>
</dbReference>